<feature type="transmembrane region" description="Helical" evidence="12">
    <location>
        <begin position="192"/>
        <end position="210"/>
    </location>
</feature>
<evidence type="ECO:0000256" key="5">
    <source>
        <dbReference type="ARBA" id="ARBA00022737"/>
    </source>
</evidence>
<keyword evidence="6 12" id="KW-1133">Transmembrane helix</keyword>
<evidence type="ECO:0000256" key="10">
    <source>
        <dbReference type="RuleBase" id="RU000477"/>
    </source>
</evidence>
<evidence type="ECO:0000256" key="3">
    <source>
        <dbReference type="ARBA" id="ARBA00022448"/>
    </source>
</evidence>
<feature type="compositionally biased region" description="Basic and acidic residues" evidence="11">
    <location>
        <begin position="370"/>
        <end position="379"/>
    </location>
</feature>
<sequence>MSDDTFAAYPTKDLPLWTRIRHYLREPFAEFLGTMILILFGDGVVAQVVLSENTKGEYQSISWCWGIGVMFGVYCSGGISGGHLNPAVTLANCIYRGFPWWKLPIYTAAQMLGAFCGSLIVYGNYLNAINMFEGYGIRSVTGPTATAGIFCTYPAEFMTRTGMVFSEIIASSILMIGIYAINDENNIPAGDLAPIALFFLIFGIGAAFGWETGYAINPARDFGPRLASFAVGYSSEVFSAGGYYFWIPIVAPCIGCAFGGFLYDFLVYTGAESPINMKYMGFARVRHVIHPHDEKGDEEEGVEYRHNPDTLAGRVHGHRHHEILDLNDVVPVDHHRQTQSMPAVPQMPKPSPLQQGDAPPKMHTSPSAQHVERVNDQEK</sequence>
<accession>A0A0J9XJY7</accession>
<feature type="transmembrane region" description="Helical" evidence="12">
    <location>
        <begin position="103"/>
        <end position="123"/>
    </location>
</feature>
<evidence type="ECO:0000313" key="14">
    <source>
        <dbReference type="Proteomes" id="UP000242525"/>
    </source>
</evidence>
<evidence type="ECO:0000313" key="13">
    <source>
        <dbReference type="EMBL" id="CDO57616.1"/>
    </source>
</evidence>
<evidence type="ECO:0000256" key="1">
    <source>
        <dbReference type="ARBA" id="ARBA00004141"/>
    </source>
</evidence>
<keyword evidence="4 10" id="KW-0812">Transmembrane</keyword>
<dbReference type="Pfam" id="PF00230">
    <property type="entry name" value="MIP"/>
    <property type="match status" value="1"/>
</dbReference>
<dbReference type="SUPFAM" id="SSF81338">
    <property type="entry name" value="Aquaporin-like"/>
    <property type="match status" value="1"/>
</dbReference>
<dbReference type="InterPro" id="IPR000425">
    <property type="entry name" value="MIP"/>
</dbReference>
<comment type="caution">
    <text evidence="13">The sequence shown here is derived from an EMBL/GenBank/DDBJ whole genome shotgun (WGS) entry which is preliminary data.</text>
</comment>
<comment type="catalytic activity">
    <reaction evidence="9">
        <text>glycerol(in) = glycerol(out)</text>
        <dbReference type="Rhea" id="RHEA:29675"/>
        <dbReference type="ChEBI" id="CHEBI:17754"/>
    </reaction>
</comment>
<dbReference type="InterPro" id="IPR022357">
    <property type="entry name" value="MIP_CS"/>
</dbReference>
<dbReference type="PRINTS" id="PR00783">
    <property type="entry name" value="MINTRINSICP"/>
</dbReference>
<keyword evidence="5" id="KW-0677">Repeat</keyword>
<dbReference type="GO" id="GO:0015250">
    <property type="term" value="F:water channel activity"/>
    <property type="evidence" value="ECO:0007669"/>
    <property type="project" value="TreeGrafter"/>
</dbReference>
<evidence type="ECO:0000256" key="6">
    <source>
        <dbReference type="ARBA" id="ARBA00022989"/>
    </source>
</evidence>
<dbReference type="InterPro" id="IPR050363">
    <property type="entry name" value="MIP/Aquaporin"/>
</dbReference>
<comment type="subcellular location">
    <subcellularLocation>
        <location evidence="1">Membrane</location>
        <topology evidence="1">Multi-pass membrane protein</topology>
    </subcellularLocation>
</comment>
<evidence type="ECO:0000256" key="11">
    <source>
        <dbReference type="SAM" id="MobiDB-lite"/>
    </source>
</evidence>
<dbReference type="NCBIfam" id="TIGR00861">
    <property type="entry name" value="MIP"/>
    <property type="match status" value="1"/>
</dbReference>
<feature type="transmembrane region" description="Helical" evidence="12">
    <location>
        <begin position="243"/>
        <end position="268"/>
    </location>
</feature>
<dbReference type="OrthoDB" id="3222at2759"/>
<evidence type="ECO:0000256" key="9">
    <source>
        <dbReference type="ARBA" id="ARBA00049405"/>
    </source>
</evidence>
<evidence type="ECO:0000256" key="4">
    <source>
        <dbReference type="ARBA" id="ARBA00022692"/>
    </source>
</evidence>
<evidence type="ECO:0000256" key="12">
    <source>
        <dbReference type="SAM" id="Phobius"/>
    </source>
</evidence>
<dbReference type="InterPro" id="IPR023271">
    <property type="entry name" value="Aquaporin-like"/>
</dbReference>
<dbReference type="EMBL" id="CCBN010000023">
    <property type="protein sequence ID" value="CDO57616.1"/>
    <property type="molecule type" value="Genomic_DNA"/>
</dbReference>
<dbReference type="PROSITE" id="PS00221">
    <property type="entry name" value="MIP"/>
    <property type="match status" value="1"/>
</dbReference>
<dbReference type="Gene3D" id="1.20.1080.10">
    <property type="entry name" value="Glycerol uptake facilitator protein"/>
    <property type="match status" value="1"/>
</dbReference>
<keyword evidence="7 12" id="KW-0472">Membrane</keyword>
<dbReference type="Proteomes" id="UP000242525">
    <property type="component" value="Unassembled WGS sequence"/>
</dbReference>
<gene>
    <name evidence="13" type="ORF">BN980_GECA23s00956g</name>
</gene>
<keyword evidence="14" id="KW-1185">Reference proteome</keyword>
<feature type="transmembrane region" description="Helical" evidence="12">
    <location>
        <begin position="161"/>
        <end position="180"/>
    </location>
</feature>
<keyword evidence="3 10" id="KW-0813">Transport</keyword>
<dbReference type="GO" id="GO:0015254">
    <property type="term" value="F:glycerol channel activity"/>
    <property type="evidence" value="ECO:0007669"/>
    <property type="project" value="TreeGrafter"/>
</dbReference>
<feature type="transmembrane region" description="Helical" evidence="12">
    <location>
        <begin position="62"/>
        <end position="83"/>
    </location>
</feature>
<evidence type="ECO:0000256" key="2">
    <source>
        <dbReference type="ARBA" id="ARBA00006175"/>
    </source>
</evidence>
<evidence type="ECO:0000256" key="8">
    <source>
        <dbReference type="ARBA" id="ARBA00034651"/>
    </source>
</evidence>
<evidence type="ECO:0000256" key="7">
    <source>
        <dbReference type="ARBA" id="ARBA00023136"/>
    </source>
</evidence>
<dbReference type="CDD" id="cd00333">
    <property type="entry name" value="MIP"/>
    <property type="match status" value="1"/>
</dbReference>
<comment type="similarity">
    <text evidence="2 10">Belongs to the MIP/aquaporin (TC 1.A.8) family.</text>
</comment>
<proteinExistence type="inferred from homology"/>
<reference evidence="13" key="1">
    <citation type="submission" date="2014-03" db="EMBL/GenBank/DDBJ databases">
        <authorList>
            <person name="Casaregola S."/>
        </authorList>
    </citation>
    <scope>NUCLEOTIDE SEQUENCE [LARGE SCALE GENOMIC DNA]</scope>
    <source>
        <strain evidence="13">CLIB 918</strain>
    </source>
</reference>
<dbReference type="PANTHER" id="PTHR43829:SF9">
    <property type="entry name" value="AQUAPORIN-9"/>
    <property type="match status" value="1"/>
</dbReference>
<comment type="catalytic activity">
    <reaction evidence="8">
        <text>H2O(in) = H2O(out)</text>
        <dbReference type="Rhea" id="RHEA:29667"/>
        <dbReference type="ChEBI" id="CHEBI:15377"/>
    </reaction>
</comment>
<feature type="transmembrane region" description="Helical" evidence="12">
    <location>
        <begin position="135"/>
        <end position="155"/>
    </location>
</feature>
<dbReference type="AlphaFoldDB" id="A0A0J9XJY7"/>
<organism evidence="13 14">
    <name type="scientific">Geotrichum candidum</name>
    <name type="common">Oospora lactis</name>
    <name type="synonym">Dipodascus geotrichum</name>
    <dbReference type="NCBI Taxonomy" id="1173061"/>
    <lineage>
        <taxon>Eukaryota</taxon>
        <taxon>Fungi</taxon>
        <taxon>Dikarya</taxon>
        <taxon>Ascomycota</taxon>
        <taxon>Saccharomycotina</taxon>
        <taxon>Dipodascomycetes</taxon>
        <taxon>Dipodascales</taxon>
        <taxon>Dipodascaceae</taxon>
        <taxon>Geotrichum</taxon>
    </lineage>
</organism>
<protein>
    <submittedName>
        <fullName evidence="13">Similar to Saccharomyces cerevisiae YFL054C Putative channel-like protein</fullName>
    </submittedName>
</protein>
<feature type="region of interest" description="Disordered" evidence="11">
    <location>
        <begin position="335"/>
        <end position="379"/>
    </location>
</feature>
<dbReference type="GO" id="GO:0005886">
    <property type="term" value="C:plasma membrane"/>
    <property type="evidence" value="ECO:0007669"/>
    <property type="project" value="TreeGrafter"/>
</dbReference>
<name>A0A0J9XJY7_GEOCN</name>
<dbReference type="STRING" id="1173061.A0A0J9XJY7"/>
<dbReference type="FunFam" id="1.20.1080.10:FF:000027">
    <property type="entry name" value="MIP aquaporin"/>
    <property type="match status" value="1"/>
</dbReference>
<feature type="transmembrane region" description="Helical" evidence="12">
    <location>
        <begin position="31"/>
        <end position="50"/>
    </location>
</feature>
<dbReference type="PANTHER" id="PTHR43829">
    <property type="entry name" value="AQUAPORIN OR AQUAGLYCEROPORIN RELATED"/>
    <property type="match status" value="1"/>
</dbReference>